<evidence type="ECO:0000259" key="18">
    <source>
        <dbReference type="Pfam" id="PF14720"/>
    </source>
</evidence>
<dbReference type="Gene3D" id="3.40.50.700">
    <property type="entry name" value="NADH:ubiquinone oxidoreductase-like, 20kDa subunit"/>
    <property type="match status" value="1"/>
</dbReference>
<evidence type="ECO:0000256" key="6">
    <source>
        <dbReference type="ARBA" id="ARBA00012082"/>
    </source>
</evidence>
<dbReference type="InterPro" id="IPR027394">
    <property type="entry name" value="Cytochrome-c3_hydrogenase_C"/>
</dbReference>
<dbReference type="InterPro" id="IPR001821">
    <property type="entry name" value="NiFe_hydrogenase_ssu"/>
</dbReference>
<dbReference type="Proteomes" id="UP001209755">
    <property type="component" value="Unassembled WGS sequence"/>
</dbReference>
<dbReference type="GO" id="GO:0033748">
    <property type="term" value="F:hydrogenase (acceptor) activity"/>
    <property type="evidence" value="ECO:0007669"/>
    <property type="project" value="UniProtKB-EC"/>
</dbReference>
<evidence type="ECO:0000256" key="9">
    <source>
        <dbReference type="ARBA" id="ARBA00022723"/>
    </source>
</evidence>
<dbReference type="PANTHER" id="PTHR30013">
    <property type="entry name" value="NIFE / NIFESE HYDROGENASE SMALL SUBUNIT FAMILY MEMBER"/>
    <property type="match status" value="1"/>
</dbReference>
<evidence type="ECO:0000256" key="4">
    <source>
        <dbReference type="ARBA" id="ARBA00006605"/>
    </source>
</evidence>
<evidence type="ECO:0000256" key="2">
    <source>
        <dbReference type="ARBA" id="ARBA00001966"/>
    </source>
</evidence>
<dbReference type="NCBIfam" id="TIGR00391">
    <property type="entry name" value="hydA"/>
    <property type="match status" value="1"/>
</dbReference>
<evidence type="ECO:0000256" key="16">
    <source>
        <dbReference type="ARBA" id="ARBA00048757"/>
    </source>
</evidence>
<evidence type="ECO:0000313" key="19">
    <source>
        <dbReference type="EMBL" id="MCW2310229.1"/>
    </source>
</evidence>
<comment type="similarity">
    <text evidence="4">Belongs to the [NiFe]/[NiFeSe] hydrogenase small subunit family.</text>
</comment>
<evidence type="ECO:0000256" key="1">
    <source>
        <dbReference type="ARBA" id="ARBA00001927"/>
    </source>
</evidence>
<dbReference type="PROSITE" id="PS51318">
    <property type="entry name" value="TAT"/>
    <property type="match status" value="1"/>
</dbReference>
<keyword evidence="12" id="KW-0408">Iron</keyword>
<dbReference type="Gene3D" id="4.10.480.10">
    <property type="entry name" value="Cytochrome-c3 hydrogenase, C-terminal domain"/>
    <property type="match status" value="1"/>
</dbReference>
<comment type="caution">
    <text evidence="19">The sequence shown here is derived from an EMBL/GenBank/DDBJ whole genome shotgun (WGS) entry which is preliminary data.</text>
</comment>
<dbReference type="Pfam" id="PF14720">
    <property type="entry name" value="NiFe_hyd_SSU_C"/>
    <property type="match status" value="1"/>
</dbReference>
<sequence>MSDGRTLGQLLARRGISRRAFLKYSSYLASLMALPPAASKAMAEGLAMAPRQSVIWLSFQECTGCTESITRAHSPTLEDLIFDFISLDYHHTLQAASGEAAEAARHEAMEANKGKYIVVVDGSVPVGAGAIYSTIAGITNQQMLEETVKDAFAVVAVGSCAAFGGIPHAKPNPTNAMPIGRLVKDKPVINISGCPPIPEAMAGTLAHVLAFGNVPELDSHGRPLAFFGDSIHDRCYRRPFYDKGQFAESFDDDGARKGWCLYKLGCKGPVTYNACATLKWNGGVSFPIQSGHGCLGCSEPHFWDMGGFYKPVSAPSDEVGPVAAMAVAGGAAAGVAAGLVHRAARSKARADHTTVTVDDLEKSS</sequence>
<keyword evidence="15" id="KW-0003">3Fe-4S</keyword>
<organism evidence="19 20">
    <name type="scientific">Rhodobium gokarnense</name>
    <dbReference type="NCBI Taxonomy" id="364296"/>
    <lineage>
        <taxon>Bacteria</taxon>
        <taxon>Pseudomonadati</taxon>
        <taxon>Pseudomonadota</taxon>
        <taxon>Alphaproteobacteria</taxon>
        <taxon>Hyphomicrobiales</taxon>
        <taxon>Rhodobiaceae</taxon>
        <taxon>Rhodobium</taxon>
    </lineage>
</organism>
<keyword evidence="14" id="KW-0472">Membrane</keyword>
<evidence type="ECO:0000256" key="10">
    <source>
        <dbReference type="ARBA" id="ARBA00022729"/>
    </source>
</evidence>
<dbReference type="EC" id="1.12.99.6" evidence="6"/>
<comment type="cofactor">
    <cofactor evidence="1">
        <name>[3Fe-4S] cluster</name>
        <dbReference type="ChEBI" id="CHEBI:21137"/>
    </cofactor>
</comment>
<dbReference type="PIRSF" id="PIRSF000310">
    <property type="entry name" value="NiFe_hyd_ssu"/>
    <property type="match status" value="1"/>
</dbReference>
<proteinExistence type="inferred from homology"/>
<comment type="subunit">
    <text evidence="5">Heterodimer of a large and a small subunit.</text>
</comment>
<keyword evidence="11 19" id="KW-0560">Oxidoreductase</keyword>
<comment type="catalytic activity">
    <reaction evidence="16">
        <text>H2 + A = AH2</text>
        <dbReference type="Rhea" id="RHEA:12116"/>
        <dbReference type="ChEBI" id="CHEBI:13193"/>
        <dbReference type="ChEBI" id="CHEBI:17499"/>
        <dbReference type="ChEBI" id="CHEBI:18276"/>
        <dbReference type="EC" id="1.12.99.6"/>
    </reaction>
</comment>
<name>A0ABT3HIR7_9HYPH</name>
<evidence type="ECO:0000256" key="5">
    <source>
        <dbReference type="ARBA" id="ARBA00011771"/>
    </source>
</evidence>
<dbReference type="PANTHER" id="PTHR30013:SF7">
    <property type="entry name" value="HYDROGENASE-2 SMALL CHAIN"/>
    <property type="match status" value="1"/>
</dbReference>
<dbReference type="Pfam" id="PF01058">
    <property type="entry name" value="Oxidored_q6"/>
    <property type="match status" value="1"/>
</dbReference>
<dbReference type="PRINTS" id="PR00614">
    <property type="entry name" value="NIHGNASESMLL"/>
</dbReference>
<dbReference type="InterPro" id="IPR037148">
    <property type="entry name" value="NiFe-Hase_small_C_sf"/>
</dbReference>
<evidence type="ECO:0000256" key="3">
    <source>
        <dbReference type="ARBA" id="ARBA00004196"/>
    </source>
</evidence>
<evidence type="ECO:0000256" key="15">
    <source>
        <dbReference type="ARBA" id="ARBA00023291"/>
    </source>
</evidence>
<feature type="domain" description="NADH:ubiquinone oxidoreductase-like 20kDa subunit" evidence="17">
    <location>
        <begin position="62"/>
        <end position="207"/>
    </location>
</feature>
<keyword evidence="20" id="KW-1185">Reference proteome</keyword>
<keyword evidence="7" id="KW-1003">Cell membrane</keyword>
<comment type="cofactor">
    <cofactor evidence="2">
        <name>[4Fe-4S] cluster</name>
        <dbReference type="ChEBI" id="CHEBI:49883"/>
    </cofactor>
</comment>
<evidence type="ECO:0000256" key="13">
    <source>
        <dbReference type="ARBA" id="ARBA00023014"/>
    </source>
</evidence>
<keyword evidence="10" id="KW-0732">Signal</keyword>
<evidence type="ECO:0000256" key="14">
    <source>
        <dbReference type="ARBA" id="ARBA00023136"/>
    </source>
</evidence>
<gene>
    <name evidence="19" type="ORF">M2319_004595</name>
</gene>
<reference evidence="20" key="1">
    <citation type="submission" date="2023-07" db="EMBL/GenBank/DDBJ databases">
        <title>Genome sequencing of Purple Non-Sulfur Bacteria from various extreme environments.</title>
        <authorList>
            <person name="Mayer M."/>
        </authorList>
    </citation>
    <scope>NUCLEOTIDE SEQUENCE [LARGE SCALE GENOMIC DNA]</scope>
    <source>
        <strain evidence="20">DSM 17935</strain>
    </source>
</reference>
<evidence type="ECO:0000313" key="20">
    <source>
        <dbReference type="Proteomes" id="UP001209755"/>
    </source>
</evidence>
<evidence type="ECO:0000256" key="11">
    <source>
        <dbReference type="ARBA" id="ARBA00023002"/>
    </source>
</evidence>
<evidence type="ECO:0000256" key="12">
    <source>
        <dbReference type="ARBA" id="ARBA00023004"/>
    </source>
</evidence>
<evidence type="ECO:0000256" key="8">
    <source>
        <dbReference type="ARBA" id="ARBA00022485"/>
    </source>
</evidence>
<comment type="subcellular location">
    <subcellularLocation>
        <location evidence="3">Cell envelope</location>
    </subcellularLocation>
</comment>
<dbReference type="EMBL" id="JAOQNS010000021">
    <property type="protein sequence ID" value="MCW2310229.1"/>
    <property type="molecule type" value="Genomic_DNA"/>
</dbReference>
<keyword evidence="8" id="KW-0004">4Fe-4S</keyword>
<dbReference type="SUPFAM" id="SSF56770">
    <property type="entry name" value="HydA/Nqo6-like"/>
    <property type="match status" value="1"/>
</dbReference>
<dbReference type="RefSeq" id="WP_264603797.1">
    <property type="nucleotide sequence ID" value="NZ_JAOQNS010000021.1"/>
</dbReference>
<dbReference type="InterPro" id="IPR006311">
    <property type="entry name" value="TAT_signal"/>
</dbReference>
<protein>
    <recommendedName>
        <fullName evidence="6">hydrogenase (acceptor)</fullName>
        <ecNumber evidence="6">1.12.99.6</ecNumber>
    </recommendedName>
</protein>
<keyword evidence="9" id="KW-0479">Metal-binding</keyword>
<dbReference type="InterPro" id="IPR037024">
    <property type="entry name" value="NiFe_Hase_small_N_sf"/>
</dbReference>
<dbReference type="InterPro" id="IPR006137">
    <property type="entry name" value="NADH_UbQ_OxRdtase-like_20kDa"/>
</dbReference>
<feature type="domain" description="Cytochrome-c3 hydrogenase C-terminal" evidence="18">
    <location>
        <begin position="227"/>
        <end position="305"/>
    </location>
</feature>
<accession>A0ABT3HIR7</accession>
<evidence type="ECO:0000256" key="7">
    <source>
        <dbReference type="ARBA" id="ARBA00022475"/>
    </source>
</evidence>
<keyword evidence="13" id="KW-0411">Iron-sulfur</keyword>
<evidence type="ECO:0000259" key="17">
    <source>
        <dbReference type="Pfam" id="PF01058"/>
    </source>
</evidence>